<dbReference type="PaxDb" id="2903-EOD10138"/>
<sequence length="322" mass="34031">MLWLLLGSRRTGTGSSLRAPVAVAAATSPLRAVLTTEWQLGESSEAGVSVQRLYDLIQPPDEDAFFDEIDALEEEGWLTIRNGSGDDDDLLFPRHGEYDYAAEAAAVEAVADEKEIAALDAACARLEQDPRLEGAWEQACVGCTSADFNTRKGLTGLGGAPFTSPAALFYCYDGGAVCAKEVLRLFGRPERFGDADLGGQRSSKEFAGATATTRPISITGDVASLHCERALSTIRHVCITADGAVRVAKVDAAAGVGAGGYLVYKRLAAGEMEAWLESKRLPLVGGTVPTLSMEEMREAYPYLGEGEGAGGDGFAGIKLPWS</sequence>
<reference evidence="1" key="2">
    <citation type="submission" date="2024-10" db="UniProtKB">
        <authorList>
            <consortium name="EnsemblProtists"/>
        </authorList>
    </citation>
    <scope>IDENTIFICATION</scope>
</reference>
<dbReference type="EnsemblProtists" id="EOD10138">
    <property type="protein sequence ID" value="EOD10138"/>
    <property type="gene ID" value="EMIHUDRAFT_248504"/>
</dbReference>
<evidence type="ECO:0000313" key="1">
    <source>
        <dbReference type="EnsemblProtists" id="EOD10138"/>
    </source>
</evidence>
<dbReference type="RefSeq" id="XP_005762567.1">
    <property type="nucleotide sequence ID" value="XM_005762510.1"/>
</dbReference>
<organism evidence="1 2">
    <name type="scientific">Emiliania huxleyi (strain CCMP1516)</name>
    <dbReference type="NCBI Taxonomy" id="280463"/>
    <lineage>
        <taxon>Eukaryota</taxon>
        <taxon>Haptista</taxon>
        <taxon>Haptophyta</taxon>
        <taxon>Prymnesiophyceae</taxon>
        <taxon>Isochrysidales</taxon>
        <taxon>Noelaerhabdaceae</taxon>
        <taxon>Emiliania</taxon>
    </lineage>
</organism>
<dbReference type="KEGG" id="ehx:EMIHUDRAFT_248504"/>
<dbReference type="AlphaFoldDB" id="A0A0D3IFV3"/>
<keyword evidence="2" id="KW-1185">Reference proteome</keyword>
<dbReference type="GeneID" id="17256290"/>
<proteinExistence type="predicted"/>
<name>A0A0D3IFV3_EMIH1</name>
<reference evidence="2" key="1">
    <citation type="journal article" date="2013" name="Nature">
        <title>Pan genome of the phytoplankton Emiliania underpins its global distribution.</title>
        <authorList>
            <person name="Read B.A."/>
            <person name="Kegel J."/>
            <person name="Klute M.J."/>
            <person name="Kuo A."/>
            <person name="Lefebvre S.C."/>
            <person name="Maumus F."/>
            <person name="Mayer C."/>
            <person name="Miller J."/>
            <person name="Monier A."/>
            <person name="Salamov A."/>
            <person name="Young J."/>
            <person name="Aguilar M."/>
            <person name="Claverie J.M."/>
            <person name="Frickenhaus S."/>
            <person name="Gonzalez K."/>
            <person name="Herman E.K."/>
            <person name="Lin Y.C."/>
            <person name="Napier J."/>
            <person name="Ogata H."/>
            <person name="Sarno A.F."/>
            <person name="Shmutz J."/>
            <person name="Schroeder D."/>
            <person name="de Vargas C."/>
            <person name="Verret F."/>
            <person name="von Dassow P."/>
            <person name="Valentin K."/>
            <person name="Van de Peer Y."/>
            <person name="Wheeler G."/>
            <person name="Dacks J.B."/>
            <person name="Delwiche C.F."/>
            <person name="Dyhrman S.T."/>
            <person name="Glockner G."/>
            <person name="John U."/>
            <person name="Richards T."/>
            <person name="Worden A.Z."/>
            <person name="Zhang X."/>
            <person name="Grigoriev I.V."/>
            <person name="Allen A.E."/>
            <person name="Bidle K."/>
            <person name="Borodovsky M."/>
            <person name="Bowler C."/>
            <person name="Brownlee C."/>
            <person name="Cock J.M."/>
            <person name="Elias M."/>
            <person name="Gladyshev V.N."/>
            <person name="Groth M."/>
            <person name="Guda C."/>
            <person name="Hadaegh A."/>
            <person name="Iglesias-Rodriguez M.D."/>
            <person name="Jenkins J."/>
            <person name="Jones B.M."/>
            <person name="Lawson T."/>
            <person name="Leese F."/>
            <person name="Lindquist E."/>
            <person name="Lobanov A."/>
            <person name="Lomsadze A."/>
            <person name="Malik S.B."/>
            <person name="Marsh M.E."/>
            <person name="Mackinder L."/>
            <person name="Mock T."/>
            <person name="Mueller-Roeber B."/>
            <person name="Pagarete A."/>
            <person name="Parker M."/>
            <person name="Probert I."/>
            <person name="Quesneville H."/>
            <person name="Raines C."/>
            <person name="Rensing S.A."/>
            <person name="Riano-Pachon D.M."/>
            <person name="Richier S."/>
            <person name="Rokitta S."/>
            <person name="Shiraiwa Y."/>
            <person name="Soanes D.M."/>
            <person name="van der Giezen M."/>
            <person name="Wahlund T.M."/>
            <person name="Williams B."/>
            <person name="Wilson W."/>
            <person name="Wolfe G."/>
            <person name="Wurch L.L."/>
        </authorList>
    </citation>
    <scope>NUCLEOTIDE SEQUENCE</scope>
</reference>
<dbReference type="Proteomes" id="UP000013827">
    <property type="component" value="Unassembled WGS sequence"/>
</dbReference>
<accession>A0A0D3IFV3</accession>
<protein>
    <submittedName>
        <fullName evidence="1">Uncharacterized protein</fullName>
    </submittedName>
</protein>
<dbReference type="HOGENOM" id="CLU_864453_0_0_1"/>
<evidence type="ECO:0000313" key="2">
    <source>
        <dbReference type="Proteomes" id="UP000013827"/>
    </source>
</evidence>